<feature type="domain" description="Sialate O-acetylesterase" evidence="3">
    <location>
        <begin position="421"/>
        <end position="537"/>
    </location>
</feature>
<feature type="domain" description="Sialate O-acetylesterase" evidence="3">
    <location>
        <begin position="104"/>
        <end position="213"/>
    </location>
</feature>
<keyword evidence="1" id="KW-0378">Hydrolase</keyword>
<keyword evidence="2" id="KW-0732">Signal</keyword>
<dbReference type="EMBL" id="SJCY01000009">
    <property type="protein sequence ID" value="TDG35549.1"/>
    <property type="molecule type" value="Genomic_DNA"/>
</dbReference>
<evidence type="ECO:0000256" key="2">
    <source>
        <dbReference type="SAM" id="SignalP"/>
    </source>
</evidence>
<keyword evidence="5" id="KW-1185">Reference proteome</keyword>
<organism evidence="4 5">
    <name type="scientific">Pedobacter changchengzhani</name>
    <dbReference type="NCBI Taxonomy" id="2529274"/>
    <lineage>
        <taxon>Bacteria</taxon>
        <taxon>Pseudomonadati</taxon>
        <taxon>Bacteroidota</taxon>
        <taxon>Sphingobacteriia</taxon>
        <taxon>Sphingobacteriales</taxon>
        <taxon>Sphingobacteriaceae</taxon>
        <taxon>Pedobacter</taxon>
    </lineage>
</organism>
<comment type="caution">
    <text evidence="4">The sequence shown here is derived from an EMBL/GenBank/DDBJ whole genome shotgun (WGS) entry which is preliminary data.</text>
</comment>
<dbReference type="RefSeq" id="WP_133263160.1">
    <property type="nucleotide sequence ID" value="NZ_SJCY01000009.1"/>
</dbReference>
<feature type="chain" id="PRO_5020651500" evidence="2">
    <location>
        <begin position="19"/>
        <end position="648"/>
    </location>
</feature>
<evidence type="ECO:0000313" key="5">
    <source>
        <dbReference type="Proteomes" id="UP000295668"/>
    </source>
</evidence>
<dbReference type="InterPro" id="IPR005181">
    <property type="entry name" value="SASA"/>
</dbReference>
<protein>
    <submittedName>
        <fullName evidence="4">9-O-acetylesterase</fullName>
    </submittedName>
</protein>
<dbReference type="SUPFAM" id="SSF52266">
    <property type="entry name" value="SGNH hydrolase"/>
    <property type="match status" value="1"/>
</dbReference>
<name>A0A4R5MKD4_9SPHI</name>
<evidence type="ECO:0000256" key="1">
    <source>
        <dbReference type="ARBA" id="ARBA00022801"/>
    </source>
</evidence>
<gene>
    <name evidence="4" type="ORF">EZJ43_13070</name>
</gene>
<sequence>MKKILLGLIAICVGYASAAKVKLPSFFADNMVLQQKTKANIWGWATKSKAISITTSWNNKTYKSVASASGDWKVAVATPSYGGPYQITISDGEVTTLKNVLIGDVWLCSGQSNMEMPLAGWGKIKNYEQEISDANYPQIRLLQAAHVMSFVPLADVKLANGGGWEECSPKSIAEFSATAYFFAREVYKQTGIPIGLIHTSWGGTFAEAWTSVNALSTMSDYATAAKLNAEKVKGRGIPYTDRMRTWRADLIKADQGYSNEKEIWTGVDFDDSSWKMLKTPGYWANGDLKNLDGVVWTRKEINLPQSMFGKDLQLHLGYIDDNGIIFFNGVKVGDTDDDHNNGTYTVPAKLVRAGKNVITIRIFDTGGGGGIIGDKNSLTLKFEGGEAISLVGDWKYKIGLDLAKVGPEPEPDDSPYQFGVLYNAMIHPFLNYNIKGVIWYQGEDNASRPKQYRTLFPLMINNWRSSFKQGNFPFYFVQLANYLSKEDKPGESNWAELRDAQRNTLKLPNTGMATIIDVGEGKDIHPKNKQDVGKRLALIALHNDYNKDIEYAGPVYTTSKVEGKNIILSFAHAKGLKAKGDGNLKGFAIAGADKVWHWADATIKGNEISVSSKEVAEPKFVRYDWAHNPDGNLYNDSDLPASPFQTGK</sequence>
<dbReference type="InterPro" id="IPR036514">
    <property type="entry name" value="SGNH_hydro_sf"/>
</dbReference>
<dbReference type="GO" id="GO:0004553">
    <property type="term" value="F:hydrolase activity, hydrolyzing O-glycosyl compounds"/>
    <property type="evidence" value="ECO:0007669"/>
    <property type="project" value="InterPro"/>
</dbReference>
<accession>A0A4R5MKD4</accession>
<dbReference type="Proteomes" id="UP000295668">
    <property type="component" value="Unassembled WGS sequence"/>
</dbReference>
<dbReference type="OrthoDB" id="9816001at2"/>
<feature type="signal peptide" evidence="2">
    <location>
        <begin position="1"/>
        <end position="18"/>
    </location>
</feature>
<dbReference type="PANTHER" id="PTHR22901">
    <property type="entry name" value="SIALATE O-ACETYLESTERASE"/>
    <property type="match status" value="1"/>
</dbReference>
<dbReference type="SUPFAM" id="SSF49785">
    <property type="entry name" value="Galactose-binding domain-like"/>
    <property type="match status" value="1"/>
</dbReference>
<dbReference type="PANTHER" id="PTHR22901:SF0">
    <property type="entry name" value="SIALATE O-ACETYLESTERASE"/>
    <property type="match status" value="1"/>
</dbReference>
<dbReference type="Pfam" id="PF03629">
    <property type="entry name" value="SASA"/>
    <property type="match status" value="2"/>
</dbReference>
<proteinExistence type="predicted"/>
<reference evidence="4 5" key="1">
    <citation type="submission" date="2019-02" db="EMBL/GenBank/DDBJ databases">
        <title>Pedobacter sp. nov., a novel speices isolated from soil of pinguins habitat in Antarcitica.</title>
        <authorList>
            <person name="He R.-H."/>
        </authorList>
    </citation>
    <scope>NUCLEOTIDE SEQUENCE [LARGE SCALE GENOMIC DNA]</scope>
    <source>
        <strain evidence="4 5">E01020</strain>
    </source>
</reference>
<dbReference type="GO" id="GO:0005975">
    <property type="term" value="P:carbohydrate metabolic process"/>
    <property type="evidence" value="ECO:0007669"/>
    <property type="project" value="InterPro"/>
</dbReference>
<dbReference type="GO" id="GO:0001681">
    <property type="term" value="F:sialate O-acetylesterase activity"/>
    <property type="evidence" value="ECO:0007669"/>
    <property type="project" value="InterPro"/>
</dbReference>
<evidence type="ECO:0000313" key="4">
    <source>
        <dbReference type="EMBL" id="TDG35549.1"/>
    </source>
</evidence>
<dbReference type="AlphaFoldDB" id="A0A4R5MKD4"/>
<evidence type="ECO:0000259" key="3">
    <source>
        <dbReference type="Pfam" id="PF03629"/>
    </source>
</evidence>
<dbReference type="Gene3D" id="3.40.50.1110">
    <property type="entry name" value="SGNH hydrolase"/>
    <property type="match status" value="2"/>
</dbReference>
<dbReference type="InterPro" id="IPR039329">
    <property type="entry name" value="SIAE"/>
</dbReference>
<dbReference type="InterPro" id="IPR008979">
    <property type="entry name" value="Galactose-bd-like_sf"/>
</dbReference>